<organism evidence="2 3">
    <name type="scientific">Candidatus Methylomirabilis lanthanidiphila</name>
    <dbReference type="NCBI Taxonomy" id="2211376"/>
    <lineage>
        <taxon>Bacteria</taxon>
        <taxon>Candidatus Methylomirabilota</taxon>
        <taxon>Candidatus Methylomirabilia</taxon>
        <taxon>Candidatus Methylomirabilales</taxon>
        <taxon>Candidatus Methylomirabilaceae</taxon>
        <taxon>Candidatus Methylomirabilis</taxon>
    </lineage>
</organism>
<dbReference type="EMBL" id="CABIKM010000013">
    <property type="protein sequence ID" value="VUZ84476.1"/>
    <property type="molecule type" value="Genomic_DNA"/>
</dbReference>
<dbReference type="Proteomes" id="UP000334340">
    <property type="component" value="Unassembled WGS sequence"/>
</dbReference>
<feature type="region of interest" description="Disordered" evidence="1">
    <location>
        <begin position="18"/>
        <end position="42"/>
    </location>
</feature>
<gene>
    <name evidence="2" type="ORF">MELA_00849</name>
</gene>
<evidence type="ECO:0000313" key="3">
    <source>
        <dbReference type="Proteomes" id="UP000334340"/>
    </source>
</evidence>
<reference evidence="2 3" key="1">
    <citation type="submission" date="2019-07" db="EMBL/GenBank/DDBJ databases">
        <authorList>
            <person name="Cremers G."/>
        </authorList>
    </citation>
    <scope>NUCLEOTIDE SEQUENCE [LARGE SCALE GENOMIC DNA]</scope>
</reference>
<evidence type="ECO:0000313" key="2">
    <source>
        <dbReference type="EMBL" id="VUZ84476.1"/>
    </source>
</evidence>
<proteinExistence type="predicted"/>
<name>A0A564ZH75_9BACT</name>
<feature type="region of interest" description="Disordered" evidence="1">
    <location>
        <begin position="96"/>
        <end position="120"/>
    </location>
</feature>
<protein>
    <recommendedName>
        <fullName evidence="4">Transposase</fullName>
    </recommendedName>
</protein>
<feature type="compositionally biased region" description="Low complexity" evidence="1">
    <location>
        <begin position="26"/>
        <end position="37"/>
    </location>
</feature>
<evidence type="ECO:0000256" key="1">
    <source>
        <dbReference type="SAM" id="MobiDB-lite"/>
    </source>
</evidence>
<keyword evidence="3" id="KW-1185">Reference proteome</keyword>
<sequence length="167" mass="18392">MRPEPIPASQGIAVTRRVPTRPWVDTAPATEPQQAVPVVPPDPEVPAKAIRRRFTAAEKLRILKLADACTVPGSLGALLRREGLYSSNLTTWRRQRDAGTLSALTPQKRGRKAPSQDPLRRENAALRQENERLTRRLRQAELIIDVQKKVSQILGIPLATSEAGGSD</sequence>
<dbReference type="AlphaFoldDB" id="A0A564ZH75"/>
<accession>A0A564ZH75</accession>
<evidence type="ECO:0008006" key="4">
    <source>
        <dbReference type="Google" id="ProtNLM"/>
    </source>
</evidence>